<proteinExistence type="predicted"/>
<evidence type="ECO:0000313" key="2">
    <source>
        <dbReference type="Proteomes" id="UP000515240"/>
    </source>
</evidence>
<gene>
    <name evidence="1" type="ORF">HS961_12630</name>
</gene>
<evidence type="ECO:0000313" key="1">
    <source>
        <dbReference type="EMBL" id="QMV73604.1"/>
    </source>
</evidence>
<accession>A0A7G5EHX9</accession>
<dbReference type="EMBL" id="CP058554">
    <property type="protein sequence ID" value="QMV73604.1"/>
    <property type="molecule type" value="Genomic_DNA"/>
</dbReference>
<organism evidence="1 2">
    <name type="scientific">Comamonas piscis</name>
    <dbReference type="NCBI Taxonomy" id="1562974"/>
    <lineage>
        <taxon>Bacteria</taxon>
        <taxon>Pseudomonadati</taxon>
        <taxon>Pseudomonadota</taxon>
        <taxon>Betaproteobacteria</taxon>
        <taxon>Burkholderiales</taxon>
        <taxon>Comamonadaceae</taxon>
        <taxon>Comamonas</taxon>
    </lineage>
</organism>
<dbReference type="Proteomes" id="UP000515240">
    <property type="component" value="Chromosome"/>
</dbReference>
<dbReference type="RefSeq" id="WP_182322453.1">
    <property type="nucleotide sequence ID" value="NZ_CP058554.1"/>
</dbReference>
<sequence>MADMAEMWHWQPSDMWPMEAGELSEWRNRAIKRYNEKQEAKAKAGKR</sequence>
<dbReference type="KEGG" id="cpis:HS961_12630"/>
<reference evidence="1 2" key="1">
    <citation type="journal article" date="2020" name="G3 (Bethesda)">
        <title>CeMbio - The Caenorhabditis elegans Microbiome Resource.</title>
        <authorList>
            <person name="Dirksen P."/>
            <person name="Assie A."/>
            <person name="Zimmermann J."/>
            <person name="Zhang F."/>
            <person name="Tietje A.M."/>
            <person name="Marsh S.A."/>
            <person name="Felix M.A."/>
            <person name="Shapira M."/>
            <person name="Kaleta C."/>
            <person name="Schulenburg H."/>
            <person name="Samuel B."/>
        </authorList>
    </citation>
    <scope>NUCLEOTIDE SEQUENCE [LARGE SCALE GENOMIC DNA]</scope>
    <source>
        <strain evidence="1 2">BIGb0172</strain>
    </source>
</reference>
<dbReference type="Pfam" id="PF06528">
    <property type="entry name" value="Phage_P2_GpE"/>
    <property type="match status" value="1"/>
</dbReference>
<dbReference type="InterPro" id="IPR009493">
    <property type="entry name" value="P2_GpE"/>
</dbReference>
<dbReference type="AlphaFoldDB" id="A0A7G5EHX9"/>
<keyword evidence="2" id="KW-1185">Reference proteome</keyword>
<name>A0A7G5EHX9_9BURK</name>
<protein>
    <submittedName>
        <fullName evidence="1">GpE family phage tail protein</fullName>
    </submittedName>
</protein>